<evidence type="ECO:0000313" key="8">
    <source>
        <dbReference type="Proteomes" id="UP000267654"/>
    </source>
</evidence>
<organism evidence="7 8">
    <name type="scientific">Aerophobetes bacterium</name>
    <dbReference type="NCBI Taxonomy" id="2030807"/>
    <lineage>
        <taxon>Bacteria</taxon>
        <taxon>Candidatus Aerophobota</taxon>
    </lineage>
</organism>
<dbReference type="GO" id="GO:0005886">
    <property type="term" value="C:plasma membrane"/>
    <property type="evidence" value="ECO:0007669"/>
    <property type="project" value="UniProtKB-SubCell"/>
</dbReference>
<evidence type="ECO:0000256" key="6">
    <source>
        <dbReference type="SAM" id="Phobius"/>
    </source>
</evidence>
<evidence type="ECO:0000256" key="4">
    <source>
        <dbReference type="ARBA" id="ARBA00022989"/>
    </source>
</evidence>
<evidence type="ECO:0000256" key="1">
    <source>
        <dbReference type="ARBA" id="ARBA00004651"/>
    </source>
</evidence>
<feature type="transmembrane region" description="Helical" evidence="6">
    <location>
        <begin position="228"/>
        <end position="248"/>
    </location>
</feature>
<evidence type="ECO:0008006" key="9">
    <source>
        <dbReference type="Google" id="ProtNLM"/>
    </source>
</evidence>
<dbReference type="Proteomes" id="UP000267654">
    <property type="component" value="Unassembled WGS sequence"/>
</dbReference>
<feature type="transmembrane region" description="Helical" evidence="6">
    <location>
        <begin position="146"/>
        <end position="168"/>
    </location>
</feature>
<dbReference type="PANTHER" id="PTHR30482:SF10">
    <property type="entry name" value="HIGH-AFFINITY BRANCHED-CHAIN AMINO ACID TRANSPORT PROTEIN BRAE"/>
    <property type="match status" value="1"/>
</dbReference>
<keyword evidence="3 6" id="KW-0812">Transmembrane</keyword>
<dbReference type="InterPro" id="IPR001851">
    <property type="entry name" value="ABC_transp_permease"/>
</dbReference>
<proteinExistence type="predicted"/>
<protein>
    <recommendedName>
        <fullName evidence="9">Branched-chain amino acid ABC transporter permease</fullName>
    </recommendedName>
</protein>
<dbReference type="Gene3D" id="1.10.3470.10">
    <property type="entry name" value="ABC transporter involved in vitamin B12 uptake, BtuC"/>
    <property type="match status" value="1"/>
</dbReference>
<evidence type="ECO:0000256" key="2">
    <source>
        <dbReference type="ARBA" id="ARBA00022475"/>
    </source>
</evidence>
<dbReference type="GO" id="GO:0015658">
    <property type="term" value="F:branched-chain amino acid transmembrane transporter activity"/>
    <property type="evidence" value="ECO:0007669"/>
    <property type="project" value="InterPro"/>
</dbReference>
<comment type="subcellular location">
    <subcellularLocation>
        <location evidence="1">Cell membrane</location>
        <topology evidence="1">Multi-pass membrane protein</topology>
    </subcellularLocation>
</comment>
<evidence type="ECO:0000313" key="7">
    <source>
        <dbReference type="EMBL" id="RLE11148.1"/>
    </source>
</evidence>
<accession>A0A662D8E3</accession>
<feature type="transmembrane region" description="Helical" evidence="6">
    <location>
        <begin position="180"/>
        <end position="207"/>
    </location>
</feature>
<dbReference type="PANTHER" id="PTHR30482">
    <property type="entry name" value="HIGH-AFFINITY BRANCHED-CHAIN AMINO ACID TRANSPORT SYSTEM PERMEASE"/>
    <property type="match status" value="1"/>
</dbReference>
<dbReference type="InterPro" id="IPR037294">
    <property type="entry name" value="ABC_BtuC-like"/>
</dbReference>
<reference evidence="7 8" key="1">
    <citation type="submission" date="2018-06" db="EMBL/GenBank/DDBJ databases">
        <title>Extensive metabolic versatility and redundancy in microbially diverse, dynamic hydrothermal sediments.</title>
        <authorList>
            <person name="Dombrowski N."/>
            <person name="Teske A."/>
            <person name="Baker B.J."/>
        </authorList>
    </citation>
    <scope>NUCLEOTIDE SEQUENCE [LARGE SCALE GENOMIC DNA]</scope>
    <source>
        <strain evidence="7">B19_G9</strain>
    </source>
</reference>
<dbReference type="SUPFAM" id="SSF81345">
    <property type="entry name" value="ABC transporter involved in vitamin B12 uptake, BtuC"/>
    <property type="match status" value="1"/>
</dbReference>
<feature type="transmembrane region" description="Helical" evidence="6">
    <location>
        <begin position="45"/>
        <end position="63"/>
    </location>
</feature>
<gene>
    <name evidence="7" type="ORF">DRI96_06710</name>
</gene>
<feature type="non-terminal residue" evidence="7">
    <location>
        <position position="1"/>
    </location>
</feature>
<name>A0A662D8E3_UNCAE</name>
<keyword evidence="2" id="KW-1003">Cell membrane</keyword>
<comment type="caution">
    <text evidence="7">The sequence shown here is derived from an EMBL/GenBank/DDBJ whole genome shotgun (WGS) entry which is preliminary data.</text>
</comment>
<feature type="transmembrane region" description="Helical" evidence="6">
    <location>
        <begin position="20"/>
        <end position="38"/>
    </location>
</feature>
<evidence type="ECO:0000256" key="3">
    <source>
        <dbReference type="ARBA" id="ARBA00022692"/>
    </source>
</evidence>
<dbReference type="CDD" id="cd06581">
    <property type="entry name" value="TM_PBP1_LivM_like"/>
    <property type="match status" value="1"/>
</dbReference>
<keyword evidence="5 6" id="KW-0472">Membrane</keyword>
<dbReference type="Pfam" id="PF02653">
    <property type="entry name" value="BPD_transp_2"/>
    <property type="match status" value="1"/>
</dbReference>
<keyword evidence="4 6" id="KW-1133">Transmembrane helix</keyword>
<dbReference type="InterPro" id="IPR043428">
    <property type="entry name" value="LivM-like"/>
</dbReference>
<feature type="transmembrane region" description="Helical" evidence="6">
    <location>
        <begin position="94"/>
        <end position="113"/>
    </location>
</feature>
<sequence length="273" mass="29345">GIGAYAAAILAVKFNLSPFLTIPVGTLIGAVAGFLIGYPVLKLKSYYLSLATLGVGMAIQEFFKAADPLTGGEIGLYNLPNIKLGGFEFSSSFSHYYIVWSFALLTVFFCEFLSRSPFGSRLMAIHSDEEAAECVGIDVFKTKLKIFIFSSVIAAFAGTLFTHCSYGSIEPGEFSVTLSIKIITMVVIGGMYSIYGAVIGAVVISLLPELIRLIGSFASIDLTQVTHIEDVIFGIVLVIFIIFTPGGILKIRGESNNAADKRSFSSLRRVNSP</sequence>
<dbReference type="EMBL" id="QMQB01000274">
    <property type="protein sequence ID" value="RLE11148.1"/>
    <property type="molecule type" value="Genomic_DNA"/>
</dbReference>
<dbReference type="AlphaFoldDB" id="A0A662D8E3"/>
<evidence type="ECO:0000256" key="5">
    <source>
        <dbReference type="ARBA" id="ARBA00023136"/>
    </source>
</evidence>